<comment type="subcellular location">
    <subcellularLocation>
        <location evidence="2">Cell membrane</location>
        <topology evidence="2">Multi-pass membrane protein</topology>
    </subcellularLocation>
</comment>
<evidence type="ECO:0000256" key="3">
    <source>
        <dbReference type="ARBA" id="ARBA00012438"/>
    </source>
</evidence>
<keyword evidence="6" id="KW-0547">Nucleotide-binding</keyword>
<keyword evidence="4 10" id="KW-0597">Phosphoprotein</keyword>
<evidence type="ECO:0000256" key="5">
    <source>
        <dbReference type="ARBA" id="ARBA00022679"/>
    </source>
</evidence>
<organism evidence="14 15">
    <name type="scientific">Fontibacillus phaseoli</name>
    <dbReference type="NCBI Taxonomy" id="1416533"/>
    <lineage>
        <taxon>Bacteria</taxon>
        <taxon>Bacillati</taxon>
        <taxon>Bacillota</taxon>
        <taxon>Bacilli</taxon>
        <taxon>Bacillales</taxon>
        <taxon>Paenibacillaceae</taxon>
        <taxon>Fontibacillus</taxon>
    </lineage>
</organism>
<evidence type="ECO:0000259" key="12">
    <source>
        <dbReference type="PROSITE" id="PS50109"/>
    </source>
</evidence>
<dbReference type="SUPFAM" id="SSF55874">
    <property type="entry name" value="ATPase domain of HSP90 chaperone/DNA topoisomerase II/histidine kinase"/>
    <property type="match status" value="2"/>
</dbReference>
<feature type="transmembrane region" description="Helical" evidence="11">
    <location>
        <begin position="246"/>
        <end position="262"/>
    </location>
</feature>
<dbReference type="FunFam" id="3.30.565.10:FF:000006">
    <property type="entry name" value="Sensor histidine kinase WalK"/>
    <property type="match status" value="1"/>
</dbReference>
<dbReference type="PANTHER" id="PTHR43047">
    <property type="entry name" value="TWO-COMPONENT HISTIDINE PROTEIN KINASE"/>
    <property type="match status" value="1"/>
</dbReference>
<dbReference type="InterPro" id="IPR011006">
    <property type="entry name" value="CheY-like_superfamily"/>
</dbReference>
<dbReference type="Gene3D" id="3.30.565.10">
    <property type="entry name" value="Histidine kinase-like ATPase, C-terminal domain"/>
    <property type="match status" value="2"/>
</dbReference>
<dbReference type="InterPro" id="IPR010559">
    <property type="entry name" value="Sig_transdc_His_kin_internal"/>
</dbReference>
<dbReference type="InterPro" id="IPR003661">
    <property type="entry name" value="HisK_dim/P_dom"/>
</dbReference>
<evidence type="ECO:0000256" key="10">
    <source>
        <dbReference type="PROSITE-ProRule" id="PRU00169"/>
    </source>
</evidence>
<dbReference type="InterPro" id="IPR003594">
    <property type="entry name" value="HATPase_dom"/>
</dbReference>
<evidence type="ECO:0000256" key="11">
    <source>
        <dbReference type="SAM" id="Phobius"/>
    </source>
</evidence>
<dbReference type="SMART" id="SM00387">
    <property type="entry name" value="HATPase_c"/>
    <property type="match status" value="2"/>
</dbReference>
<evidence type="ECO:0000256" key="6">
    <source>
        <dbReference type="ARBA" id="ARBA00022741"/>
    </source>
</evidence>
<dbReference type="Pfam" id="PF06580">
    <property type="entry name" value="His_kinase"/>
    <property type="match status" value="1"/>
</dbReference>
<dbReference type="GO" id="GO:0005886">
    <property type="term" value="C:plasma membrane"/>
    <property type="evidence" value="ECO:0007669"/>
    <property type="project" value="UniProtKB-SubCell"/>
</dbReference>
<dbReference type="InterPro" id="IPR005467">
    <property type="entry name" value="His_kinase_dom"/>
</dbReference>
<dbReference type="SMART" id="SM00448">
    <property type="entry name" value="REC"/>
    <property type="match status" value="1"/>
</dbReference>
<dbReference type="InterPro" id="IPR011623">
    <property type="entry name" value="7TMR_DISM_rcpt_extracell_dom1"/>
</dbReference>
<feature type="transmembrane region" description="Helical" evidence="11">
    <location>
        <begin position="366"/>
        <end position="384"/>
    </location>
</feature>
<comment type="catalytic activity">
    <reaction evidence="1">
        <text>ATP + protein L-histidine = ADP + protein N-phospho-L-histidine.</text>
        <dbReference type="EC" id="2.7.13.3"/>
    </reaction>
</comment>
<feature type="domain" description="Response regulatory" evidence="13">
    <location>
        <begin position="711"/>
        <end position="827"/>
    </location>
</feature>
<dbReference type="EMBL" id="QPJW01000002">
    <property type="protein sequence ID" value="RCX21405.1"/>
    <property type="molecule type" value="Genomic_DNA"/>
</dbReference>
<keyword evidence="11" id="KW-0472">Membrane</keyword>
<feature type="modified residue" description="4-aspartylphosphate" evidence="10">
    <location>
        <position position="760"/>
    </location>
</feature>
<name>A0A369BJU9_9BACL</name>
<dbReference type="SUPFAM" id="SSF49785">
    <property type="entry name" value="Galactose-binding domain-like"/>
    <property type="match status" value="1"/>
</dbReference>
<keyword evidence="8" id="KW-0067">ATP-binding</keyword>
<dbReference type="PROSITE" id="PS50109">
    <property type="entry name" value="HIS_KIN"/>
    <property type="match status" value="2"/>
</dbReference>
<dbReference type="SMART" id="SM00388">
    <property type="entry name" value="HisKA"/>
    <property type="match status" value="1"/>
</dbReference>
<dbReference type="InterPro" id="IPR036890">
    <property type="entry name" value="HATPase_C_sf"/>
</dbReference>
<dbReference type="Gene3D" id="2.60.120.260">
    <property type="entry name" value="Galactose-binding domain-like"/>
    <property type="match status" value="1"/>
</dbReference>
<protein>
    <recommendedName>
        <fullName evidence="3">histidine kinase</fullName>
        <ecNumber evidence="3">2.7.13.3</ecNumber>
    </recommendedName>
</protein>
<dbReference type="PRINTS" id="PR00344">
    <property type="entry name" value="BCTRLSENSOR"/>
</dbReference>
<dbReference type="InterPro" id="IPR036097">
    <property type="entry name" value="HisK_dim/P_sf"/>
</dbReference>
<evidence type="ECO:0000313" key="14">
    <source>
        <dbReference type="EMBL" id="RCX21405.1"/>
    </source>
</evidence>
<dbReference type="InterPro" id="IPR004358">
    <property type="entry name" value="Sig_transdc_His_kin-like_C"/>
</dbReference>
<accession>A0A369BJU9</accession>
<dbReference type="SUPFAM" id="SSF52172">
    <property type="entry name" value="CheY-like"/>
    <property type="match status" value="1"/>
</dbReference>
<feature type="transmembrane region" description="Helical" evidence="11">
    <location>
        <begin position="282"/>
        <end position="302"/>
    </location>
</feature>
<feature type="transmembrane region" description="Helical" evidence="11">
    <location>
        <begin position="218"/>
        <end position="239"/>
    </location>
</feature>
<feature type="transmembrane region" description="Helical" evidence="11">
    <location>
        <begin position="13"/>
        <end position="34"/>
    </location>
</feature>
<dbReference type="InterPro" id="IPR001789">
    <property type="entry name" value="Sig_transdc_resp-reg_receiver"/>
</dbReference>
<dbReference type="GO" id="GO:0005524">
    <property type="term" value="F:ATP binding"/>
    <property type="evidence" value="ECO:0007669"/>
    <property type="project" value="UniProtKB-KW"/>
</dbReference>
<dbReference type="Gene3D" id="3.40.50.2300">
    <property type="match status" value="1"/>
</dbReference>
<dbReference type="Pfam" id="PF00512">
    <property type="entry name" value="HisKA"/>
    <property type="match status" value="1"/>
</dbReference>
<dbReference type="PROSITE" id="PS50110">
    <property type="entry name" value="RESPONSE_REGULATORY"/>
    <property type="match status" value="1"/>
</dbReference>
<dbReference type="InterPro" id="IPR008979">
    <property type="entry name" value="Galactose-bd-like_sf"/>
</dbReference>
<evidence type="ECO:0000256" key="9">
    <source>
        <dbReference type="ARBA" id="ARBA00023012"/>
    </source>
</evidence>
<dbReference type="Gene3D" id="1.10.287.130">
    <property type="match status" value="1"/>
</dbReference>
<keyword evidence="5" id="KW-0808">Transferase</keyword>
<proteinExistence type="predicted"/>
<dbReference type="AlphaFoldDB" id="A0A369BJU9"/>
<comment type="caution">
    <text evidence="14">The sequence shown here is derived from an EMBL/GenBank/DDBJ whole genome shotgun (WGS) entry which is preliminary data.</text>
</comment>
<dbReference type="Proteomes" id="UP000253090">
    <property type="component" value="Unassembled WGS sequence"/>
</dbReference>
<evidence type="ECO:0000256" key="2">
    <source>
        <dbReference type="ARBA" id="ARBA00004651"/>
    </source>
</evidence>
<dbReference type="PANTHER" id="PTHR43047:SF72">
    <property type="entry name" value="OSMOSENSING HISTIDINE PROTEIN KINASE SLN1"/>
    <property type="match status" value="1"/>
</dbReference>
<evidence type="ECO:0000256" key="8">
    <source>
        <dbReference type="ARBA" id="ARBA00022840"/>
    </source>
</evidence>
<dbReference type="GO" id="GO:0009927">
    <property type="term" value="F:histidine phosphotransfer kinase activity"/>
    <property type="evidence" value="ECO:0007669"/>
    <property type="project" value="TreeGrafter"/>
</dbReference>
<dbReference type="GO" id="GO:0000155">
    <property type="term" value="F:phosphorelay sensor kinase activity"/>
    <property type="evidence" value="ECO:0007669"/>
    <property type="project" value="InterPro"/>
</dbReference>
<feature type="domain" description="Histidine kinase" evidence="12">
    <location>
        <begin position="443"/>
        <end position="660"/>
    </location>
</feature>
<sequence length="1052" mass="117798">MTNSTYVISKRKLLLYLGLFLILLLSLRMLWYHFRVVPVHPEAQHGVIDLRYWKFSDRQVIDLNGEWEFYPNLFLEPGEEDGLLRSPEAARKWIKVPGKWNQVLGKDSGYGYGTYRIRVLTGKSESLFGLRVQNVQTSSRIYLNGEMKESTGDPSITPELNRALNIPYTVLFKSDSGVMDIVIHVSNYQMHSTGGITQSVKFGTAEAVTRETSFSETMQIIVCVVLLLHVLYACILFFLGNRGKELAYFSATVFFAIISILIDDDKLLLVWFPFDFDWTIKIKIAIYSAIPAFLILCMKSLLGSRGLSRVITAFLALCSVNVLLAICLPIQLIIICRYLLLLIMLSAAVIVPVLVLEIIRRGEKAAIFILLSAVALSNNMLISGGIKANFWPDMPYYPFDLIVTFLGLASFWFIRFSQITISSQKMADQLRKADKLKDDFLANTSHELRNPLHGMINMAQTVLEKEKNGLQDSSRGNLQLIVTVGQRMSLLLNDLLDITLLRERDIVLNKQSVDLGGVVTGVFDMLAYLTEGKSVELVQNVPKSFPRVIADENRLVQIIFNLLHNAIKYTENGIIAVEAEIRDGKALIRVKDSGIGMDEETRRRIFLPYEQGEGGLAGAGGIGLGLSICKQLVELHGGTLEVVSSPGQGSEFTFTLEVDDRPEQQSKEREAFELVAMPHNASGADGEYKISNAKNAAWKEDINTSYSDKPRILAVDDDPINLKILSNILSTDNYDIVCVFSGKEAMELLDGGEWDLVIADVMMPQMSGYELTRTIRIQYGITDLPILLLTARSRPEDVYAGFAAGANDYVTKPVGSLDLKARVHALIHLRHTVSERLRLEAAWLQAQIRPHFLFNTLNSIASLSDSDPVRMTGLLEEFGTYLRMSFNPRNLQRLIPLEQELELTRSYLYIEKERFGDRLGISWEIPDSVTAEVPPLSLQPLVENAVRHGIFPRASGGTVKIIISDRTEEWIIVTVQDDGVGIGKEKLDRLISSAEPISRGIGLVNTDRRLKQIYGQGLKITSILGKGTTVSFKIPKQTGRKEPQDKQHNNGW</sequence>
<dbReference type="Pfam" id="PF07695">
    <property type="entry name" value="7TMR-DISM_7TM"/>
    <property type="match status" value="1"/>
</dbReference>
<feature type="transmembrane region" description="Helical" evidence="11">
    <location>
        <begin position="314"/>
        <end position="334"/>
    </location>
</feature>
<dbReference type="EC" id="2.7.13.3" evidence="3"/>
<evidence type="ECO:0000256" key="7">
    <source>
        <dbReference type="ARBA" id="ARBA00022777"/>
    </source>
</evidence>
<dbReference type="SUPFAM" id="SSF47384">
    <property type="entry name" value="Homodimeric domain of signal transducing histidine kinase"/>
    <property type="match status" value="1"/>
</dbReference>
<evidence type="ECO:0000256" key="1">
    <source>
        <dbReference type="ARBA" id="ARBA00000085"/>
    </source>
</evidence>
<keyword evidence="11" id="KW-1133">Transmembrane helix</keyword>
<reference evidence="14 15" key="1">
    <citation type="submission" date="2018-07" db="EMBL/GenBank/DDBJ databases">
        <title>Genomic Encyclopedia of Type Strains, Phase III (KMG-III): the genomes of soil and plant-associated and newly described type strains.</title>
        <authorList>
            <person name="Whitman W."/>
        </authorList>
    </citation>
    <scope>NUCLEOTIDE SEQUENCE [LARGE SCALE GENOMIC DNA]</scope>
    <source>
        <strain evidence="14 15">CECT 8333</strain>
    </source>
</reference>
<dbReference type="CDD" id="cd17574">
    <property type="entry name" value="REC_OmpR"/>
    <property type="match status" value="1"/>
</dbReference>
<keyword evidence="15" id="KW-1185">Reference proteome</keyword>
<feature type="domain" description="Histidine kinase" evidence="12">
    <location>
        <begin position="938"/>
        <end position="1038"/>
    </location>
</feature>
<feature type="transmembrane region" description="Helical" evidence="11">
    <location>
        <begin position="340"/>
        <end position="359"/>
    </location>
</feature>
<dbReference type="Pfam" id="PF00072">
    <property type="entry name" value="Response_reg"/>
    <property type="match status" value="1"/>
</dbReference>
<dbReference type="RefSeq" id="WP_245954617.1">
    <property type="nucleotide sequence ID" value="NZ_QPJW01000002.1"/>
</dbReference>
<keyword evidence="11" id="KW-0812">Transmembrane</keyword>
<gene>
    <name evidence="14" type="ORF">DFP94_102154</name>
</gene>
<keyword evidence="7 14" id="KW-0418">Kinase</keyword>
<keyword evidence="9" id="KW-0902">Two-component regulatory system</keyword>
<evidence type="ECO:0000256" key="4">
    <source>
        <dbReference type="ARBA" id="ARBA00022553"/>
    </source>
</evidence>
<evidence type="ECO:0000259" key="13">
    <source>
        <dbReference type="PROSITE" id="PS50110"/>
    </source>
</evidence>
<evidence type="ECO:0000313" key="15">
    <source>
        <dbReference type="Proteomes" id="UP000253090"/>
    </source>
</evidence>
<dbReference type="CDD" id="cd00082">
    <property type="entry name" value="HisKA"/>
    <property type="match status" value="1"/>
</dbReference>
<dbReference type="Pfam" id="PF02518">
    <property type="entry name" value="HATPase_c"/>
    <property type="match status" value="2"/>
</dbReference>